<dbReference type="OrthoDB" id="8191594at2759"/>
<evidence type="ECO:0000313" key="1">
    <source>
        <dbReference type="Proteomes" id="UP000504629"/>
    </source>
</evidence>
<protein>
    <submittedName>
        <fullName evidence="2">Uncharacterized protein LOC114247525 isoform X1</fullName>
    </submittedName>
</protein>
<dbReference type="InterPro" id="IPR016181">
    <property type="entry name" value="Acyl_CoA_acyltransferase"/>
</dbReference>
<dbReference type="Proteomes" id="UP000504629">
    <property type="component" value="Unplaced"/>
</dbReference>
<dbReference type="GO" id="GO:0008080">
    <property type="term" value="F:N-acetyltransferase activity"/>
    <property type="evidence" value="ECO:0007669"/>
    <property type="project" value="TreeGrafter"/>
</dbReference>
<organism evidence="1 2">
    <name type="scientific">Bombyx mandarina</name>
    <name type="common">Wild silk moth</name>
    <name type="synonym">Wild silkworm</name>
    <dbReference type="NCBI Taxonomy" id="7092"/>
    <lineage>
        <taxon>Eukaryota</taxon>
        <taxon>Metazoa</taxon>
        <taxon>Ecdysozoa</taxon>
        <taxon>Arthropoda</taxon>
        <taxon>Hexapoda</taxon>
        <taxon>Insecta</taxon>
        <taxon>Pterygota</taxon>
        <taxon>Neoptera</taxon>
        <taxon>Endopterygota</taxon>
        <taxon>Lepidoptera</taxon>
        <taxon>Glossata</taxon>
        <taxon>Ditrysia</taxon>
        <taxon>Bombycoidea</taxon>
        <taxon>Bombycidae</taxon>
        <taxon>Bombycinae</taxon>
        <taxon>Bombyx</taxon>
    </lineage>
</organism>
<sequence length="254" mass="28263">MEWFTTDDGKYKIVSLTAATFPGALDIIREDFCQDESVCIGTEVNKTPLAAEELLELCADAAIDGASLVAVAVDSGEVAAVAFNKLQVSSSTEKPFFEIFAEERCTQTSSRALIEFMAEVDGRCNFFEKFQADCSLEIMFLGTQRAHRNRKLGTILCKYSIEVAKKLKTGPVSSLTLDDLGQNYSSMKPRDITTKYPKFCQALWTSIATQKIGKKLGFTVHLRVSFEQFTYNGKSYVERIGYDPFCEAVAMSLY</sequence>
<dbReference type="RefSeq" id="XP_028036311.1">
    <property type="nucleotide sequence ID" value="XM_028180510.1"/>
</dbReference>
<proteinExistence type="predicted"/>
<dbReference type="PANTHER" id="PTHR20905:SF28">
    <property type="entry name" value="GH28833P-RELATED"/>
    <property type="match status" value="1"/>
</dbReference>
<reference evidence="2" key="1">
    <citation type="submission" date="2025-08" db="UniProtKB">
        <authorList>
            <consortium name="RefSeq"/>
        </authorList>
    </citation>
    <scope>IDENTIFICATION</scope>
    <source>
        <tissue evidence="2">Silk gland</tissue>
    </source>
</reference>
<dbReference type="SUPFAM" id="SSF55729">
    <property type="entry name" value="Acyl-CoA N-acyltransferases (Nat)"/>
    <property type="match status" value="1"/>
</dbReference>
<keyword evidence="1" id="KW-1185">Reference proteome</keyword>
<name>A0A6J2K244_BOMMA</name>
<dbReference type="CDD" id="cd04301">
    <property type="entry name" value="NAT_SF"/>
    <property type="match status" value="1"/>
</dbReference>
<dbReference type="GeneID" id="114247525"/>
<evidence type="ECO:0000313" key="2">
    <source>
        <dbReference type="RefSeq" id="XP_028036311.1"/>
    </source>
</evidence>
<accession>A0A6J2K244</accession>
<dbReference type="PANTHER" id="PTHR20905">
    <property type="entry name" value="N-ACETYLTRANSFERASE-RELATED"/>
    <property type="match status" value="1"/>
</dbReference>
<gene>
    <name evidence="2" type="primary">LOC114247525</name>
</gene>
<dbReference type="Gene3D" id="3.40.630.30">
    <property type="match status" value="1"/>
</dbReference>
<dbReference type="AlphaFoldDB" id="A0A6J2K244"/>
<dbReference type="KEGG" id="bman:114247525"/>